<dbReference type="EMBL" id="JAEPBH010000003">
    <property type="protein sequence ID" value="MBK4714126.1"/>
    <property type="molecule type" value="Genomic_DNA"/>
</dbReference>
<comment type="cofactor">
    <cofactor evidence="14">
        <name>Zn(2+)</name>
        <dbReference type="ChEBI" id="CHEBI:29105"/>
    </cofactor>
    <text evidence="14">Binds 1 zinc ion per subunit.</text>
</comment>
<dbReference type="NCBIfam" id="NF011964">
    <property type="entry name" value="PRK15435.1"/>
    <property type="match status" value="1"/>
</dbReference>
<dbReference type="SUPFAM" id="SSF53155">
    <property type="entry name" value="Methylated DNA-protein cysteine methyltransferase domain"/>
    <property type="match status" value="1"/>
</dbReference>
<evidence type="ECO:0000256" key="2">
    <source>
        <dbReference type="ARBA" id="ARBA00022603"/>
    </source>
</evidence>
<comment type="catalytic activity">
    <reaction evidence="12">
        <text>a 6-O-methyl-2'-deoxyguanosine in DNA + L-cysteinyl-[protein] = S-methyl-L-cysteinyl-[protein] + a 2'-deoxyguanosine in DNA</text>
        <dbReference type="Rhea" id="RHEA:24000"/>
        <dbReference type="Rhea" id="RHEA-COMP:10131"/>
        <dbReference type="Rhea" id="RHEA-COMP:10132"/>
        <dbReference type="Rhea" id="RHEA-COMP:11367"/>
        <dbReference type="Rhea" id="RHEA-COMP:11368"/>
        <dbReference type="ChEBI" id="CHEBI:29950"/>
        <dbReference type="ChEBI" id="CHEBI:82612"/>
        <dbReference type="ChEBI" id="CHEBI:85445"/>
        <dbReference type="ChEBI" id="CHEBI:85448"/>
        <dbReference type="EC" id="2.1.1.63"/>
    </reaction>
</comment>
<gene>
    <name evidence="17" type="primary">ada</name>
    <name evidence="17" type="ORF">JJB97_02005</name>
</gene>
<dbReference type="PROSITE" id="PS00374">
    <property type="entry name" value="MGMT"/>
    <property type="match status" value="1"/>
</dbReference>
<keyword evidence="18" id="KW-1185">Reference proteome</keyword>
<dbReference type="Gene3D" id="3.40.10.10">
    <property type="entry name" value="DNA Methylphosphotriester Repair Domain"/>
    <property type="match status" value="1"/>
</dbReference>
<dbReference type="InterPro" id="IPR018062">
    <property type="entry name" value="HTH_AraC-typ_CS"/>
</dbReference>
<feature type="binding site" evidence="15">
    <location>
        <position position="67"/>
    </location>
    <ligand>
        <name>Zn(2+)</name>
        <dbReference type="ChEBI" id="CHEBI:29105"/>
    </ligand>
</feature>
<dbReference type="SUPFAM" id="SSF46689">
    <property type="entry name" value="Homeodomain-like"/>
    <property type="match status" value="1"/>
</dbReference>
<evidence type="ECO:0000256" key="10">
    <source>
        <dbReference type="ARBA" id="ARBA00023163"/>
    </source>
</evidence>
<dbReference type="Gene3D" id="3.30.160.70">
    <property type="entry name" value="Methylated DNA-protein cysteine methyltransferase domain"/>
    <property type="match status" value="1"/>
</dbReference>
<feature type="binding site" evidence="14">
    <location>
        <position position="43"/>
    </location>
    <ligand>
        <name>DNA</name>
        <dbReference type="ChEBI" id="CHEBI:16991"/>
    </ligand>
</feature>
<evidence type="ECO:0000313" key="18">
    <source>
        <dbReference type="Proteomes" id="UP000659047"/>
    </source>
</evidence>
<dbReference type="SUPFAM" id="SSF46767">
    <property type="entry name" value="Methylated DNA-protein cysteine methyltransferase, C-terminal domain"/>
    <property type="match status" value="1"/>
</dbReference>
<dbReference type="InterPro" id="IPR001497">
    <property type="entry name" value="MethylDNA_cys_MeTrfase_AS"/>
</dbReference>
<feature type="binding site" evidence="14">
    <location>
        <position position="41"/>
    </location>
    <ligand>
        <name>DNA</name>
        <dbReference type="ChEBI" id="CHEBI:16991"/>
    </ligand>
</feature>
<proteinExistence type="predicted"/>
<keyword evidence="2 17" id="KW-0489">Methyltransferase</keyword>
<reference evidence="17" key="1">
    <citation type="submission" date="2021-01" db="EMBL/GenBank/DDBJ databases">
        <title>Intestinitalea alba gen. nov., sp. nov., a novel genus of the family Enterobacteriaceae, isolated from the gut of the plastic-eating mealworm Tenebrio molitor L.</title>
        <authorList>
            <person name="Yang Y."/>
        </authorList>
    </citation>
    <scope>NUCLEOTIDE SEQUENCE</scope>
    <source>
        <strain evidence="17">BIT-L3</strain>
    </source>
</reference>
<dbReference type="GO" id="GO:0003700">
    <property type="term" value="F:DNA-binding transcription factor activity"/>
    <property type="evidence" value="ECO:0007669"/>
    <property type="project" value="InterPro"/>
</dbReference>
<dbReference type="CDD" id="cd06445">
    <property type="entry name" value="ATase"/>
    <property type="match status" value="1"/>
</dbReference>
<feature type="active site" description="Nucleophile; methyl group acceptor from methylphosphotriester" evidence="13">
    <location>
        <position position="36"/>
    </location>
</feature>
<dbReference type="Pfam" id="PF01035">
    <property type="entry name" value="DNA_binding_1"/>
    <property type="match status" value="1"/>
</dbReference>
<dbReference type="Pfam" id="PF02870">
    <property type="entry name" value="Methyltransf_1N"/>
    <property type="match status" value="1"/>
</dbReference>
<keyword evidence="10" id="KW-0804">Transcription</keyword>
<keyword evidence="4 14" id="KW-0479">Metal-binding</keyword>
<dbReference type="InterPro" id="IPR035451">
    <property type="entry name" value="Ada-like_dom_sf"/>
</dbReference>
<evidence type="ECO:0000256" key="8">
    <source>
        <dbReference type="ARBA" id="ARBA00023125"/>
    </source>
</evidence>
<evidence type="ECO:0000259" key="16">
    <source>
        <dbReference type="PROSITE" id="PS01124"/>
    </source>
</evidence>
<dbReference type="FunFam" id="1.10.10.10:FF:000410">
    <property type="entry name" value="ADA regulatory protein, putative"/>
    <property type="match status" value="1"/>
</dbReference>
<evidence type="ECO:0000256" key="14">
    <source>
        <dbReference type="PIRSR" id="PIRSR000409-2"/>
    </source>
</evidence>
<name>A0A8K0V241_9ENTR</name>
<feature type="binding site" evidence="15">
    <location>
        <position position="36"/>
    </location>
    <ligand>
        <name>Zn(2+)</name>
        <dbReference type="ChEBI" id="CHEBI:29105"/>
    </ligand>
</feature>
<protein>
    <submittedName>
        <fullName evidence="17">Bifunctional DNA-binding transcriptional regulator/O6-methylguanine-DNA methyltransferase Ada</fullName>
    </submittedName>
</protein>
<feature type="binding site" evidence="15">
    <location>
        <position position="70"/>
    </location>
    <ligand>
        <name>Zn(2+)</name>
        <dbReference type="ChEBI" id="CHEBI:29105"/>
    </ligand>
</feature>
<evidence type="ECO:0000256" key="3">
    <source>
        <dbReference type="ARBA" id="ARBA00022679"/>
    </source>
</evidence>
<dbReference type="InterPro" id="IPR016221">
    <property type="entry name" value="Bifunct_regulatory_prot_Ada"/>
</dbReference>
<dbReference type="PANTHER" id="PTHR10815:SF14">
    <property type="entry name" value="BIFUNCTIONAL TRANSCRIPTIONAL ACTIVATOR_DNA REPAIR ENZYME ADA"/>
    <property type="match status" value="1"/>
</dbReference>
<dbReference type="RefSeq" id="WP_238712133.1">
    <property type="nucleotide sequence ID" value="NZ_JAEPBH010000003.1"/>
</dbReference>
<evidence type="ECO:0000256" key="6">
    <source>
        <dbReference type="ARBA" id="ARBA00022833"/>
    </source>
</evidence>
<dbReference type="Gene3D" id="1.10.10.60">
    <property type="entry name" value="Homeodomain-like"/>
    <property type="match status" value="1"/>
</dbReference>
<dbReference type="PROSITE" id="PS00041">
    <property type="entry name" value="HTH_ARAC_FAMILY_1"/>
    <property type="match status" value="1"/>
</dbReference>
<dbReference type="GO" id="GO:0043565">
    <property type="term" value="F:sequence-specific DNA binding"/>
    <property type="evidence" value="ECO:0007669"/>
    <property type="project" value="InterPro"/>
</dbReference>
<evidence type="ECO:0000256" key="5">
    <source>
        <dbReference type="ARBA" id="ARBA00022763"/>
    </source>
</evidence>
<dbReference type="GO" id="GO:0006281">
    <property type="term" value="P:DNA repair"/>
    <property type="evidence" value="ECO:0007669"/>
    <property type="project" value="UniProtKB-KW"/>
</dbReference>
<evidence type="ECO:0000256" key="11">
    <source>
        <dbReference type="ARBA" id="ARBA00023204"/>
    </source>
</evidence>
<feature type="binding site" evidence="14">
    <location>
        <position position="65"/>
    </location>
    <ligand>
        <name>DNA</name>
        <dbReference type="ChEBI" id="CHEBI:16991"/>
    </ligand>
</feature>
<dbReference type="InterPro" id="IPR008332">
    <property type="entry name" value="MethylG_MeTrfase_N"/>
</dbReference>
<evidence type="ECO:0000256" key="15">
    <source>
        <dbReference type="PIRSR" id="PIRSR000409-3"/>
    </source>
</evidence>
<keyword evidence="11" id="KW-0234">DNA repair</keyword>
<dbReference type="Pfam" id="PF02805">
    <property type="entry name" value="Ada_Zn_binding"/>
    <property type="match status" value="1"/>
</dbReference>
<dbReference type="SMART" id="SM00342">
    <property type="entry name" value="HTH_ARAC"/>
    <property type="match status" value="1"/>
</dbReference>
<dbReference type="GO" id="GO:0008270">
    <property type="term" value="F:zinc ion binding"/>
    <property type="evidence" value="ECO:0007669"/>
    <property type="project" value="InterPro"/>
</dbReference>
<feature type="binding site" evidence="15">
    <location>
        <position position="40"/>
    </location>
    <ligand>
        <name>Zn(2+)</name>
        <dbReference type="ChEBI" id="CHEBI:29105"/>
    </ligand>
</feature>
<dbReference type="InterPro" id="IPR014048">
    <property type="entry name" value="MethylDNA_cys_MeTrfase_DNA-bd"/>
</dbReference>
<dbReference type="NCBIfam" id="TIGR00589">
    <property type="entry name" value="ogt"/>
    <property type="match status" value="1"/>
</dbReference>
<evidence type="ECO:0000256" key="7">
    <source>
        <dbReference type="ARBA" id="ARBA00023015"/>
    </source>
</evidence>
<evidence type="ECO:0000256" key="1">
    <source>
        <dbReference type="ARBA" id="ARBA00001286"/>
    </source>
</evidence>
<dbReference type="Pfam" id="PF12833">
    <property type="entry name" value="HTH_18"/>
    <property type="match status" value="1"/>
</dbReference>
<dbReference type="InterPro" id="IPR036388">
    <property type="entry name" value="WH-like_DNA-bd_sf"/>
</dbReference>
<dbReference type="GO" id="GO:0003908">
    <property type="term" value="F:methylated-DNA-[protein]-cysteine S-methyltransferase activity"/>
    <property type="evidence" value="ECO:0007669"/>
    <property type="project" value="UniProtKB-EC"/>
</dbReference>
<dbReference type="AlphaFoldDB" id="A0A8K0V241"/>
<keyword evidence="3" id="KW-0808">Transferase</keyword>
<evidence type="ECO:0000313" key="17">
    <source>
        <dbReference type="EMBL" id="MBK4714126.1"/>
    </source>
</evidence>
<evidence type="ECO:0000256" key="12">
    <source>
        <dbReference type="ARBA" id="ARBA00049348"/>
    </source>
</evidence>
<dbReference type="PANTHER" id="PTHR10815">
    <property type="entry name" value="METHYLATED-DNA--PROTEIN-CYSTEINE METHYLTRANSFERASE"/>
    <property type="match status" value="1"/>
</dbReference>
<comment type="catalytic activity">
    <reaction evidence="1">
        <text>a 4-O-methyl-thymidine in DNA + L-cysteinyl-[protein] = a thymidine in DNA + S-methyl-L-cysteinyl-[protein]</text>
        <dbReference type="Rhea" id="RHEA:53428"/>
        <dbReference type="Rhea" id="RHEA-COMP:10131"/>
        <dbReference type="Rhea" id="RHEA-COMP:10132"/>
        <dbReference type="Rhea" id="RHEA-COMP:13555"/>
        <dbReference type="Rhea" id="RHEA-COMP:13556"/>
        <dbReference type="ChEBI" id="CHEBI:29950"/>
        <dbReference type="ChEBI" id="CHEBI:82612"/>
        <dbReference type="ChEBI" id="CHEBI:137386"/>
        <dbReference type="ChEBI" id="CHEBI:137387"/>
        <dbReference type="EC" id="2.1.1.63"/>
    </reaction>
</comment>
<dbReference type="InterPro" id="IPR036631">
    <property type="entry name" value="MGMT_N_sf"/>
</dbReference>
<keyword evidence="6 14" id="KW-0862">Zinc</keyword>
<evidence type="ECO:0000256" key="9">
    <source>
        <dbReference type="ARBA" id="ARBA00023159"/>
    </source>
</evidence>
<dbReference type="InterPro" id="IPR018060">
    <property type="entry name" value="HTH_AraC"/>
</dbReference>
<sequence length="351" mass="38690">MSYADNDERRWLAVEKRDRSRDDEFVYAVITTGVYCRPSCRARRPLRQHVRFFNDAGAAEDAGFRPCKRCQPDKSHPHAAQQAKIVQACRLLEASETPLTLEALADKVAISPGYFHRLFKAATGLTPRAWQQARRASKLRDALSGGQKVTRALYDAGYASGSVFYQQADAALGMTARQFRNGGEGVTVYFALGRCQLGEFLVAESERGVCAILLGDEPQALVAELTQSFPKARLTPGDAAFQQRVAQVVGWLERPQGEFALPLDLRGTAFQREVWQALRAIAPGTTVSYQELARRIGRPRASRAVAGACAANLLAVVVPCHRVVRQDGGLSGYRWGVARKRALLAREAQEE</sequence>
<comment type="caution">
    <text evidence="17">The sequence shown here is derived from an EMBL/GenBank/DDBJ whole genome shotgun (WGS) entry which is preliminary data.</text>
</comment>
<dbReference type="SUPFAM" id="SSF57884">
    <property type="entry name" value="Ada DNA repair protein, N-terminal domain (N-Ada 10)"/>
    <property type="match status" value="1"/>
</dbReference>
<dbReference type="GO" id="GO:0032259">
    <property type="term" value="P:methylation"/>
    <property type="evidence" value="ECO:0007669"/>
    <property type="project" value="UniProtKB-KW"/>
</dbReference>
<dbReference type="Proteomes" id="UP000659047">
    <property type="component" value="Unassembled WGS sequence"/>
</dbReference>
<dbReference type="InterPro" id="IPR009057">
    <property type="entry name" value="Homeodomain-like_sf"/>
</dbReference>
<dbReference type="PIRSF" id="PIRSF000409">
    <property type="entry name" value="Ada"/>
    <property type="match status" value="1"/>
</dbReference>
<keyword evidence="8 17" id="KW-0238">DNA-binding</keyword>
<keyword evidence="7" id="KW-0805">Transcription regulation</keyword>
<dbReference type="Gene3D" id="1.10.10.10">
    <property type="entry name" value="Winged helix-like DNA-binding domain superfamily/Winged helix DNA-binding domain"/>
    <property type="match status" value="1"/>
</dbReference>
<evidence type="ECO:0000256" key="4">
    <source>
        <dbReference type="ARBA" id="ARBA00022723"/>
    </source>
</evidence>
<keyword evidence="9" id="KW-0010">Activator</keyword>
<feature type="domain" description="HTH araC/xylS-type" evidence="16">
    <location>
        <begin position="86"/>
        <end position="182"/>
    </location>
</feature>
<dbReference type="PROSITE" id="PS01124">
    <property type="entry name" value="HTH_ARAC_FAMILY_2"/>
    <property type="match status" value="1"/>
</dbReference>
<dbReference type="InterPro" id="IPR004026">
    <property type="entry name" value="Ada_DNA_repair_Zn-bd"/>
</dbReference>
<keyword evidence="5" id="KW-0227">DNA damage</keyword>
<organism evidence="17 18">
    <name type="scientific">Tenebrionibacter intestinalis</name>
    <dbReference type="NCBI Taxonomy" id="2799638"/>
    <lineage>
        <taxon>Bacteria</taxon>
        <taxon>Pseudomonadati</taxon>
        <taxon>Pseudomonadota</taxon>
        <taxon>Gammaproteobacteria</taxon>
        <taxon>Enterobacterales</taxon>
        <taxon>Enterobacteriaceae</taxon>
        <taxon>Tenebrionibacter/Tenebrionicola group</taxon>
        <taxon>Tenebrionibacter</taxon>
    </lineage>
</organism>
<evidence type="ECO:0000256" key="13">
    <source>
        <dbReference type="PIRSR" id="PIRSR000409-1"/>
    </source>
</evidence>
<feature type="active site" description="Nucleophile; methyl group acceptor from either O6-methylguanine or O4-methylthymine" evidence="13">
    <location>
        <position position="320"/>
    </location>
</feature>
<dbReference type="InterPro" id="IPR036217">
    <property type="entry name" value="MethylDNA_cys_MeTrfase_DNAb"/>
</dbReference>
<accession>A0A8K0V241</accession>
<feature type="binding site" evidence="14">
    <location>
        <position position="32"/>
    </location>
    <ligand>
        <name>DNA</name>
        <dbReference type="ChEBI" id="CHEBI:16991"/>
    </ligand>
</feature>